<comment type="caution">
    <text evidence="2">The sequence shown here is derived from an EMBL/GenBank/DDBJ whole genome shotgun (WGS) entry which is preliminary data.</text>
</comment>
<reference evidence="2" key="1">
    <citation type="submission" date="2023-03" db="EMBL/GenBank/DDBJ databases">
        <title>Massive genome expansion in bonnet fungi (Mycena s.s.) driven by repeated elements and novel gene families across ecological guilds.</title>
        <authorList>
            <consortium name="Lawrence Berkeley National Laboratory"/>
            <person name="Harder C.B."/>
            <person name="Miyauchi S."/>
            <person name="Viragh M."/>
            <person name="Kuo A."/>
            <person name="Thoen E."/>
            <person name="Andreopoulos B."/>
            <person name="Lu D."/>
            <person name="Skrede I."/>
            <person name="Drula E."/>
            <person name="Henrissat B."/>
            <person name="Morin E."/>
            <person name="Kohler A."/>
            <person name="Barry K."/>
            <person name="LaButti K."/>
            <person name="Morin E."/>
            <person name="Salamov A."/>
            <person name="Lipzen A."/>
            <person name="Mereny Z."/>
            <person name="Hegedus B."/>
            <person name="Baldrian P."/>
            <person name="Stursova M."/>
            <person name="Weitz H."/>
            <person name="Taylor A."/>
            <person name="Grigoriev I.V."/>
            <person name="Nagy L.G."/>
            <person name="Martin F."/>
            <person name="Kauserud H."/>
        </authorList>
    </citation>
    <scope>NUCLEOTIDE SEQUENCE</scope>
    <source>
        <strain evidence="2">9284</strain>
    </source>
</reference>
<dbReference type="AlphaFoldDB" id="A0AAD7FY73"/>
<sequence length="324" mass="36455">MDLGPPSPTRRQRSDGGEIVHSSEIWHSDGSVVLQAGCTQFRVHWSVLSLHSSFFRDLQGLPQPPDEPKVDGCSVIELSDSSDDVETVLKALYDPLFFLQPSLPLSVIASHIRLGRKYDLKNILAAVVEPLTYENPSTLEEYHRLIGPSGYFPTKFQPYRGSLMDVLTLARENNLLAILPCAYCRVTLCYTQAELFDGVQRPDGTYATVSPADIRLCTLARIQMLRSQWEEGHSLRWLRTGGSKRCKDDDSCGKSRTRFSQELVLKGKVRVFPPIDSVLKRTKVCDACKEDGRIKIAEGCQKMWELLPSFFGLSPWAELKNEYG</sequence>
<dbReference type="Pfam" id="PF00651">
    <property type="entry name" value="BTB"/>
    <property type="match status" value="1"/>
</dbReference>
<proteinExistence type="predicted"/>
<dbReference type="InterPro" id="IPR000210">
    <property type="entry name" value="BTB/POZ_dom"/>
</dbReference>
<organism evidence="2 3">
    <name type="scientific">Roridomyces roridus</name>
    <dbReference type="NCBI Taxonomy" id="1738132"/>
    <lineage>
        <taxon>Eukaryota</taxon>
        <taxon>Fungi</taxon>
        <taxon>Dikarya</taxon>
        <taxon>Basidiomycota</taxon>
        <taxon>Agaricomycotina</taxon>
        <taxon>Agaricomycetes</taxon>
        <taxon>Agaricomycetidae</taxon>
        <taxon>Agaricales</taxon>
        <taxon>Marasmiineae</taxon>
        <taxon>Mycenaceae</taxon>
        <taxon>Roridomyces</taxon>
    </lineage>
</organism>
<keyword evidence="3" id="KW-1185">Reference proteome</keyword>
<dbReference type="InterPro" id="IPR011333">
    <property type="entry name" value="SKP1/BTB/POZ_sf"/>
</dbReference>
<name>A0AAD7FY73_9AGAR</name>
<gene>
    <name evidence="2" type="ORF">FB45DRAFT_7731</name>
</gene>
<dbReference type="EMBL" id="JARKIF010000001">
    <property type="protein sequence ID" value="KAJ7650021.1"/>
    <property type="molecule type" value="Genomic_DNA"/>
</dbReference>
<dbReference type="SUPFAM" id="SSF54695">
    <property type="entry name" value="POZ domain"/>
    <property type="match status" value="1"/>
</dbReference>
<dbReference type="Gene3D" id="3.30.710.10">
    <property type="entry name" value="Potassium Channel Kv1.1, Chain A"/>
    <property type="match status" value="1"/>
</dbReference>
<protein>
    <recommendedName>
        <fullName evidence="1">BTB domain-containing protein</fullName>
    </recommendedName>
</protein>
<accession>A0AAD7FY73</accession>
<evidence type="ECO:0000259" key="1">
    <source>
        <dbReference type="PROSITE" id="PS50097"/>
    </source>
</evidence>
<feature type="domain" description="BTB" evidence="1">
    <location>
        <begin position="30"/>
        <end position="101"/>
    </location>
</feature>
<dbReference type="Proteomes" id="UP001221142">
    <property type="component" value="Unassembled WGS sequence"/>
</dbReference>
<evidence type="ECO:0000313" key="2">
    <source>
        <dbReference type="EMBL" id="KAJ7650021.1"/>
    </source>
</evidence>
<dbReference type="PROSITE" id="PS50097">
    <property type="entry name" value="BTB"/>
    <property type="match status" value="1"/>
</dbReference>
<evidence type="ECO:0000313" key="3">
    <source>
        <dbReference type="Proteomes" id="UP001221142"/>
    </source>
</evidence>
<dbReference type="CDD" id="cd18186">
    <property type="entry name" value="BTB_POZ_ZBTB_KLHL-like"/>
    <property type="match status" value="1"/>
</dbReference>
<dbReference type="SMART" id="SM00225">
    <property type="entry name" value="BTB"/>
    <property type="match status" value="1"/>
</dbReference>